<comment type="caution">
    <text evidence="6">The sequence shown here is derived from an EMBL/GenBank/DDBJ whole genome shotgun (WGS) entry which is preliminary data.</text>
</comment>
<sequence length="643" mass="74749">MKNILKILLFSISSFVLSDMTKASENLKIQTDIGQQKTFLKAEKLLALSYSQQYKSLYNQLYYYPLQPYLDQRRLMETMQISSAGEISIFLDKYQNSPLDWPLRKAWLKYLAKKNKGTLFLEFYKSTSNTVLSCQQLRFSLKAGAPKNVVLPQVTKLWVVGKSLDKVCDPIIKQWQQAGYRTNEVIWQRIGLAANGGKHTLIPYLTQMLPKKQQYLGRLWHQVRRDPATVVKQYKFINKSAKESQIYTYGIKRLVWRDPNKALASYKKAQQLFNFTTAQKQQITAKFAVALASKNHDKARIWLEKLDPINVERSIMQWQLTEVLKQQDWQQVLKELAKMPTKYKTELQWLYWYARALIGTNELERGQDVMSELAGKRHYYGFLAASYLETPVSLQNSPLAISGKEKNSILLHASAKRAFEFYYLGRFVEARREWRYWLSQLSNREKLVAAKLANENGWFDRAIFTLSQVGYLDDVELRFPKAFDKKINQHAKKQAINPAWAFAIARRESSFMTDAHSSVGARGLMQLMPNTAKQLKRGSVSRQYLYNAENNIKLGTKYLRRLLDKNKGNQILATASYNAGPYRVKKWLQNTSAMPADIWIETIPFKETRNYVKSVLAYQEIYQHKPGQVSRIFEQVINMNIGE</sequence>
<dbReference type="InterPro" id="IPR023346">
    <property type="entry name" value="Lysozyme-like_dom_sf"/>
</dbReference>
<dbReference type="Pfam" id="PF01464">
    <property type="entry name" value="SLT"/>
    <property type="match status" value="1"/>
</dbReference>
<dbReference type="EMBL" id="JQEC01000006">
    <property type="protein sequence ID" value="KGJ96734.1"/>
    <property type="molecule type" value="Genomic_DNA"/>
</dbReference>
<keyword evidence="2 3" id="KW-0732">Signal</keyword>
<reference evidence="6 7" key="1">
    <citation type="submission" date="2014-08" db="EMBL/GenBank/DDBJ databases">
        <title>Genomic and Phenotypic Diversity of Colwellia psychrerythraea strains from Disparate Marine Basins.</title>
        <authorList>
            <person name="Techtmann S.M."/>
            <person name="Stelling S.C."/>
            <person name="Utturkar S.M."/>
            <person name="Alshibli N."/>
            <person name="Harris A."/>
            <person name="Brown S.D."/>
            <person name="Hazen T.C."/>
        </authorList>
    </citation>
    <scope>NUCLEOTIDE SEQUENCE [LARGE SCALE GENOMIC DNA]</scope>
    <source>
        <strain evidence="6 7">GAB14E</strain>
    </source>
</reference>
<dbReference type="InterPro" id="IPR037061">
    <property type="entry name" value="Lytic_TGlycoase_superhlx_L_sf"/>
</dbReference>
<accession>A0A099L176</accession>
<evidence type="ECO:0000259" key="4">
    <source>
        <dbReference type="Pfam" id="PF01464"/>
    </source>
</evidence>
<comment type="similarity">
    <text evidence="1">Belongs to the transglycosylase Slt family.</text>
</comment>
<dbReference type="GO" id="GO:0042597">
    <property type="term" value="C:periplasmic space"/>
    <property type="evidence" value="ECO:0007669"/>
    <property type="project" value="InterPro"/>
</dbReference>
<dbReference type="Gene3D" id="1.25.20.10">
    <property type="entry name" value="Bacterial muramidases"/>
    <property type="match status" value="1"/>
</dbReference>
<feature type="domain" description="Transglycosylase SLT" evidence="4">
    <location>
        <begin position="487"/>
        <end position="596"/>
    </location>
</feature>
<dbReference type="PANTHER" id="PTHR37423">
    <property type="entry name" value="SOLUBLE LYTIC MUREIN TRANSGLYCOSYLASE-RELATED"/>
    <property type="match status" value="1"/>
</dbReference>
<evidence type="ECO:0000256" key="3">
    <source>
        <dbReference type="SAM" id="SignalP"/>
    </source>
</evidence>
<dbReference type="PATRIC" id="fig|28229.3.peg.777"/>
<evidence type="ECO:0000313" key="7">
    <source>
        <dbReference type="Proteomes" id="UP000029868"/>
    </source>
</evidence>
<organism evidence="6 7">
    <name type="scientific">Colwellia psychrerythraea</name>
    <name type="common">Vibrio psychroerythus</name>
    <dbReference type="NCBI Taxonomy" id="28229"/>
    <lineage>
        <taxon>Bacteria</taxon>
        <taxon>Pseudomonadati</taxon>
        <taxon>Pseudomonadota</taxon>
        <taxon>Gammaproteobacteria</taxon>
        <taxon>Alteromonadales</taxon>
        <taxon>Colwelliaceae</taxon>
        <taxon>Colwellia</taxon>
    </lineage>
</organism>
<dbReference type="InterPro" id="IPR008939">
    <property type="entry name" value="Lytic_TGlycosylase_superhlx_U"/>
</dbReference>
<name>A0A099L176_COLPS</name>
<dbReference type="CDD" id="cd13401">
    <property type="entry name" value="Slt70-like"/>
    <property type="match status" value="1"/>
</dbReference>
<feature type="domain" description="Lytic transglycosylase superhelical linker" evidence="5">
    <location>
        <begin position="413"/>
        <end position="475"/>
    </location>
</feature>
<feature type="signal peptide" evidence="3">
    <location>
        <begin position="1"/>
        <end position="18"/>
    </location>
</feature>
<feature type="chain" id="PRO_5001949490" evidence="3">
    <location>
        <begin position="19"/>
        <end position="643"/>
    </location>
</feature>
<dbReference type="Pfam" id="PF14718">
    <property type="entry name" value="SLT_L"/>
    <property type="match status" value="1"/>
</dbReference>
<protein>
    <submittedName>
        <fullName evidence="6">Lytic transglycosylase catalytic</fullName>
    </submittedName>
</protein>
<evidence type="ECO:0000259" key="5">
    <source>
        <dbReference type="Pfam" id="PF14718"/>
    </source>
</evidence>
<dbReference type="Gene3D" id="1.10.1240.20">
    <property type="entry name" value="Lytic transglycosylase, superhelical linker domain"/>
    <property type="match status" value="1"/>
</dbReference>
<dbReference type="SUPFAM" id="SSF53955">
    <property type="entry name" value="Lysozyme-like"/>
    <property type="match status" value="1"/>
</dbReference>
<dbReference type="InterPro" id="IPR012289">
    <property type="entry name" value="Lytic_TGlycosylase_superhlx_L"/>
</dbReference>
<proteinExistence type="inferred from homology"/>
<dbReference type="OrthoDB" id="92254at2"/>
<dbReference type="Proteomes" id="UP000029868">
    <property type="component" value="Unassembled WGS sequence"/>
</dbReference>
<evidence type="ECO:0000256" key="1">
    <source>
        <dbReference type="ARBA" id="ARBA00007734"/>
    </source>
</evidence>
<dbReference type="InterPro" id="IPR008258">
    <property type="entry name" value="Transglycosylase_SLT_dom_1"/>
</dbReference>
<evidence type="ECO:0000256" key="2">
    <source>
        <dbReference type="ARBA" id="ARBA00022729"/>
    </source>
</evidence>
<gene>
    <name evidence="6" type="ORF">GAB14E_1610</name>
</gene>
<dbReference type="SUPFAM" id="SSF48435">
    <property type="entry name" value="Bacterial muramidases"/>
    <property type="match status" value="1"/>
</dbReference>
<dbReference type="Gene3D" id="1.10.530.10">
    <property type="match status" value="1"/>
</dbReference>
<dbReference type="RefSeq" id="WP_052093461.1">
    <property type="nucleotide sequence ID" value="NZ_JQEC01000006.1"/>
</dbReference>
<evidence type="ECO:0000313" key="6">
    <source>
        <dbReference type="EMBL" id="KGJ96734.1"/>
    </source>
</evidence>
<dbReference type="GO" id="GO:0004553">
    <property type="term" value="F:hydrolase activity, hydrolyzing O-glycosyl compounds"/>
    <property type="evidence" value="ECO:0007669"/>
    <property type="project" value="InterPro"/>
</dbReference>
<dbReference type="PANTHER" id="PTHR37423:SF5">
    <property type="entry name" value="SOLUBLE LYTIC MUREIN TRANSGLYCOSYLASE"/>
    <property type="match status" value="1"/>
</dbReference>
<dbReference type="AlphaFoldDB" id="A0A099L176"/>